<dbReference type="EC" id="5.4.99.-" evidence="3"/>
<dbReference type="NCBIfam" id="TIGR00005">
    <property type="entry name" value="rluA_subfam"/>
    <property type="match status" value="1"/>
</dbReference>
<dbReference type="PANTHER" id="PTHR21600:SF71">
    <property type="entry name" value="PSEUDOURIDINE SYNTHASE"/>
    <property type="match status" value="1"/>
</dbReference>
<dbReference type="PANTHER" id="PTHR21600">
    <property type="entry name" value="MITOCHONDRIAL RNA PSEUDOURIDINE SYNTHASE"/>
    <property type="match status" value="1"/>
</dbReference>
<accession>A0ABT5W4K6</accession>
<name>A0ABT5W4K6_9BACL</name>
<protein>
    <recommendedName>
        <fullName evidence="3">Pseudouridine synthase</fullName>
        <ecNumber evidence="3">5.4.99.-</ecNumber>
    </recommendedName>
</protein>
<dbReference type="EMBL" id="JAQOTG010000008">
    <property type="protein sequence ID" value="MDE8564255.1"/>
    <property type="molecule type" value="Genomic_DNA"/>
</dbReference>
<evidence type="ECO:0000313" key="5">
    <source>
        <dbReference type="EMBL" id="MDE8564255.1"/>
    </source>
</evidence>
<feature type="domain" description="Pseudouridine synthase RsuA/RluA-like" evidence="4">
    <location>
        <begin position="98"/>
        <end position="250"/>
    </location>
</feature>
<gene>
    <name evidence="5" type="ORF">PNH38_10165</name>
</gene>
<comment type="catalytic activity">
    <reaction evidence="1 3">
        <text>a uridine in RNA = a pseudouridine in RNA</text>
        <dbReference type="Rhea" id="RHEA:48348"/>
        <dbReference type="Rhea" id="RHEA-COMP:12068"/>
        <dbReference type="Rhea" id="RHEA-COMP:12069"/>
        <dbReference type="ChEBI" id="CHEBI:65314"/>
        <dbReference type="ChEBI" id="CHEBI:65315"/>
    </reaction>
</comment>
<dbReference type="Pfam" id="PF00849">
    <property type="entry name" value="PseudoU_synth_2"/>
    <property type="match status" value="1"/>
</dbReference>
<dbReference type="CDD" id="cd02869">
    <property type="entry name" value="PseudoU_synth_RluA_like"/>
    <property type="match status" value="1"/>
</dbReference>
<keyword evidence="3" id="KW-0413">Isomerase</keyword>
<dbReference type="InterPro" id="IPR050188">
    <property type="entry name" value="RluA_PseudoU_synthase"/>
</dbReference>
<keyword evidence="6" id="KW-1185">Reference proteome</keyword>
<dbReference type="InterPro" id="IPR020103">
    <property type="entry name" value="PsdUridine_synth_cat_dom_sf"/>
</dbReference>
<comment type="function">
    <text evidence="3">Responsible for synthesis of pseudouridine from uracil.</text>
</comment>
<proteinExistence type="inferred from homology"/>
<dbReference type="Proteomes" id="UP001213979">
    <property type="component" value="Unassembled WGS sequence"/>
</dbReference>
<dbReference type="InterPro" id="IPR006145">
    <property type="entry name" value="PsdUridine_synth_RsuA/RluA"/>
</dbReference>
<evidence type="ECO:0000256" key="3">
    <source>
        <dbReference type="RuleBase" id="RU362028"/>
    </source>
</evidence>
<sequence>MKVKNVLTIRKGEWLEFTVPSDWHGQTIESLLRTMWNSPKKWLHQLRMEKGVRVNGETVSWQTRLQKNDRFQIWVYKPETSDILPNYQELDILWEDEHLIVVNKAAGMEVHPTSPNQTNTLSNIVAAYFQTKGIFTKVRHIHRLDRDTSGAILFAKHALAGAILDRMLEQRQIKRTYVALVHGILKEKSGSIDAPIGRDRHHPTRRRVSKTGLAAVTHYRVLDTDFKKQTSLVELTLETGRTHQIRVHMSYIGHPLVGDRLYGGSAQPLSRQALHAFKLDFPHPFTNEFIRCVAPCNDKWLPNTLWS</sequence>
<dbReference type="InterPro" id="IPR006224">
    <property type="entry name" value="PsdUridine_synth_RluA-like_CS"/>
</dbReference>
<dbReference type="Gene3D" id="3.30.2350.10">
    <property type="entry name" value="Pseudouridine synthase"/>
    <property type="match status" value="1"/>
</dbReference>
<evidence type="ECO:0000259" key="4">
    <source>
        <dbReference type="Pfam" id="PF00849"/>
    </source>
</evidence>
<dbReference type="InterPro" id="IPR006225">
    <property type="entry name" value="PsdUridine_synth_RluC/D"/>
</dbReference>
<dbReference type="SUPFAM" id="SSF55120">
    <property type="entry name" value="Pseudouridine synthase"/>
    <property type="match status" value="1"/>
</dbReference>
<organism evidence="5 6">
    <name type="scientific">Anoxybacteroides rupiense</name>
    <dbReference type="NCBI Taxonomy" id="311460"/>
    <lineage>
        <taxon>Bacteria</taxon>
        <taxon>Bacillati</taxon>
        <taxon>Bacillota</taxon>
        <taxon>Bacilli</taxon>
        <taxon>Bacillales</taxon>
        <taxon>Anoxybacillaceae</taxon>
        <taxon>Anoxybacteroides</taxon>
    </lineage>
</organism>
<dbReference type="PROSITE" id="PS01129">
    <property type="entry name" value="PSI_RLU"/>
    <property type="match status" value="1"/>
</dbReference>
<reference evidence="5 6" key="1">
    <citation type="submission" date="2023-01" db="EMBL/GenBank/DDBJ databases">
        <title>Genome-based reclassification of Anoxybacillus geothermalis as a later heterotypic synonym of Anoxybacillus rupiensis.</title>
        <authorList>
            <person name="Inan Bektas K."/>
            <person name="Canakci S."/>
            <person name="Belduz A.A."/>
            <person name="Guler H.H."/>
        </authorList>
    </citation>
    <scope>NUCLEOTIDE SEQUENCE [LARGE SCALE GENOMIC DNA]</scope>
    <source>
        <strain evidence="5 6">DSM 17127</strain>
    </source>
</reference>
<comment type="caution">
    <text evidence="5">The sequence shown here is derived from an EMBL/GenBank/DDBJ whole genome shotgun (WGS) entry which is preliminary data.</text>
</comment>
<comment type="similarity">
    <text evidence="2 3">Belongs to the pseudouridine synthase RluA family.</text>
</comment>
<dbReference type="RefSeq" id="WP_159719365.1">
    <property type="nucleotide sequence ID" value="NZ_JAGUQN010000010.1"/>
</dbReference>
<evidence type="ECO:0000256" key="2">
    <source>
        <dbReference type="ARBA" id="ARBA00010876"/>
    </source>
</evidence>
<evidence type="ECO:0000313" key="6">
    <source>
        <dbReference type="Proteomes" id="UP001213979"/>
    </source>
</evidence>
<evidence type="ECO:0000256" key="1">
    <source>
        <dbReference type="ARBA" id="ARBA00000073"/>
    </source>
</evidence>